<keyword evidence="2" id="KW-1185">Reference proteome</keyword>
<dbReference type="Pfam" id="PF10678">
    <property type="entry name" value="DUF2492"/>
    <property type="match status" value="1"/>
</dbReference>
<dbReference type="NCBIfam" id="TIGR03853">
    <property type="entry name" value="matur_matur"/>
    <property type="match status" value="1"/>
</dbReference>
<organism evidence="1 2">
    <name type="scientific">Vibrio genomosp. F6 str. FF-238</name>
    <dbReference type="NCBI Taxonomy" id="1191298"/>
    <lineage>
        <taxon>Bacteria</taxon>
        <taxon>Pseudomonadati</taxon>
        <taxon>Pseudomonadota</taxon>
        <taxon>Gammaproteobacteria</taxon>
        <taxon>Vibrionales</taxon>
        <taxon>Vibrionaceae</taxon>
        <taxon>Vibrio</taxon>
    </lineage>
</organism>
<dbReference type="RefSeq" id="WP_017052885.1">
    <property type="nucleotide sequence ID" value="NZ_AJYW02000300.1"/>
</dbReference>
<dbReference type="AlphaFoldDB" id="A0A1E5CMK1"/>
<name>A0A1E5CMK1_9VIBR</name>
<evidence type="ECO:0000313" key="2">
    <source>
        <dbReference type="Proteomes" id="UP000094165"/>
    </source>
</evidence>
<evidence type="ECO:0008006" key="3">
    <source>
        <dbReference type="Google" id="ProtNLM"/>
    </source>
</evidence>
<dbReference type="InterPro" id="IPR019620">
    <property type="entry name" value="Metal-bd_prot_put"/>
</dbReference>
<protein>
    <recommendedName>
        <fullName evidence="3">DUF2492 family protein</fullName>
    </recommendedName>
</protein>
<comment type="caution">
    <text evidence="1">The sequence shown here is derived from an EMBL/GenBank/DDBJ whole genome shotgun (WGS) entry which is preliminary data.</text>
</comment>
<dbReference type="EMBL" id="AJYW02000300">
    <property type="protein sequence ID" value="OEE70841.1"/>
    <property type="molecule type" value="Genomic_DNA"/>
</dbReference>
<reference evidence="1 2" key="1">
    <citation type="journal article" date="2012" name="Science">
        <title>Ecological populations of bacteria act as socially cohesive units of antibiotic production and resistance.</title>
        <authorList>
            <person name="Cordero O.X."/>
            <person name="Wildschutte H."/>
            <person name="Kirkup B."/>
            <person name="Proehl S."/>
            <person name="Ngo L."/>
            <person name="Hussain F."/>
            <person name="Le Roux F."/>
            <person name="Mincer T."/>
            <person name="Polz M.F."/>
        </authorList>
    </citation>
    <scope>NUCLEOTIDE SEQUENCE [LARGE SCALE GENOMIC DNA]</scope>
    <source>
        <strain evidence="1 2">FF-238</strain>
    </source>
</reference>
<accession>A0A1E5CMK1</accession>
<gene>
    <name evidence="1" type="ORF">A130_08460</name>
</gene>
<sequence>MTEVHGHNVLNLLNETPMSKEDLHAHVAAEHGQDTRFCTCQHSDLTLDDLLEFLLSKGKLVEVDGKLATNTERVCHH</sequence>
<evidence type="ECO:0000313" key="1">
    <source>
        <dbReference type="EMBL" id="OEE70841.1"/>
    </source>
</evidence>
<proteinExistence type="predicted"/>
<dbReference type="Proteomes" id="UP000094165">
    <property type="component" value="Unassembled WGS sequence"/>
</dbReference>